<dbReference type="OrthoDB" id="5295703at2"/>
<dbReference type="AlphaFoldDB" id="A0A1B1AIH4"/>
<evidence type="ECO:0000313" key="3">
    <source>
        <dbReference type="Proteomes" id="UP000092498"/>
    </source>
</evidence>
<keyword evidence="1" id="KW-0175">Coiled coil</keyword>
<accession>A0A1B1AIH4</accession>
<evidence type="ECO:0000256" key="1">
    <source>
        <dbReference type="SAM" id="Coils"/>
    </source>
</evidence>
<reference evidence="2 3" key="1">
    <citation type="submission" date="2015-11" db="EMBL/GenBank/DDBJ databases">
        <title>Whole-Genome Sequence of Candidatus Oderbacter manganicum from the National Park Lower Oder Valley, Germany.</title>
        <authorList>
            <person name="Braun B."/>
            <person name="Liere K."/>
            <person name="Szewzyk U."/>
        </authorList>
    </citation>
    <scope>NUCLEOTIDE SEQUENCE [LARGE SCALE GENOMIC DNA]</scope>
    <source>
        <strain evidence="2 3">OTSz_A_272</strain>
    </source>
</reference>
<dbReference type="EMBL" id="CP013244">
    <property type="protein sequence ID" value="ANP46364.1"/>
    <property type="molecule type" value="Genomic_DNA"/>
</dbReference>
<keyword evidence="3" id="KW-1185">Reference proteome</keyword>
<dbReference type="RefSeq" id="WP_066771309.1">
    <property type="nucleotide sequence ID" value="NZ_CP013244.1"/>
</dbReference>
<organism evidence="2 3">
    <name type="scientific">Candidatus Viadribacter manganicus</name>
    <dbReference type="NCBI Taxonomy" id="1759059"/>
    <lineage>
        <taxon>Bacteria</taxon>
        <taxon>Pseudomonadati</taxon>
        <taxon>Pseudomonadota</taxon>
        <taxon>Alphaproteobacteria</taxon>
        <taxon>Hyphomonadales</taxon>
        <taxon>Hyphomonadaceae</taxon>
        <taxon>Candidatus Viadribacter</taxon>
    </lineage>
</organism>
<dbReference type="KEGG" id="cbot:ATE48_10780"/>
<gene>
    <name evidence="2" type="ORF">ATE48_10780</name>
</gene>
<dbReference type="SUPFAM" id="SSF58113">
    <property type="entry name" value="Apolipoprotein A-I"/>
    <property type="match status" value="1"/>
</dbReference>
<sequence length="824" mass="89591">MSDSAWVLKGVDPETRQHAVEEAQRLGVSLSDYLTNRVLQAAILDQAVVTSVEPVEEESSAPELGEFGARARFRALERRLESTAKSVDASVRTLDTAVVDIADRVSELECFAGDTAQALQDGLRDTAQKLIELEQHTTESAAARVSENTAAHEGLASAIAALSHHVQDVDASARRAETNTAVLADAHETLKYAVAGDFSAFAEEISARLKSGLREVASAADEAAAQADAAVAQLIIELRGVRESLEQSVADGVDETRRRVHAAFTDAAQRMEGLSDRVDQMERQSALTAQHLQVRMADMEDASQIALEETAESLRQAGAALAADVQREAQAHRAALESAHSDLSNEIADLRERQQGALARLKMLDANLTNGANEIAALRTQLLQRVDESEKASVDRISQVLGHTSEQANALAARLTRHEAEVLEAHFQLRADNERVEASTIAALEKLAGDIAIGRANAHQATELTRTALQDEIAALRDLQAGASARLTVIDLALRTLPALSERVEKAEAALCDAASRGKLADVEAQVNLLRQAMGRSGEDANLVRNIEEASANRFADIETQLNVLRQAVARADDPHLLQRIEAMSARINAQDNAALIAADKTEDLVRMLGRLTTNYTEANSQSDDRLHKVEVALADLRLDTIAIREMPVANPNDILSLEGRLSSVERLQAMTSPDDVAALESRVAVVERLQASATGEDIIALKNRLSAMERAHAAAPPPVQAPSIAEFEQRIRAMEVRQTEALETLRADIVRFVSDNDRRLASLEHTEMDYNLAAEFDGLRRRVEERILGIELRSVRTLEQVADTVQMLEERLTNQGEGERQTA</sequence>
<name>A0A1B1AIH4_9PROT</name>
<feature type="coiled-coil region" evidence="1">
    <location>
        <begin position="333"/>
        <end position="367"/>
    </location>
</feature>
<proteinExistence type="predicted"/>
<dbReference type="Proteomes" id="UP000092498">
    <property type="component" value="Chromosome"/>
</dbReference>
<protein>
    <submittedName>
        <fullName evidence="2">Uncharacterized protein</fullName>
    </submittedName>
</protein>
<evidence type="ECO:0000313" key="2">
    <source>
        <dbReference type="EMBL" id="ANP46364.1"/>
    </source>
</evidence>
<dbReference type="InParanoid" id="A0A1B1AIH4"/>